<evidence type="ECO:0000313" key="1">
    <source>
        <dbReference type="EMBL" id="KAK0430338.1"/>
    </source>
</evidence>
<keyword evidence="2" id="KW-1185">Reference proteome</keyword>
<comment type="caution">
    <text evidence="1">The sequence shown here is derived from an EMBL/GenBank/DDBJ whole genome shotgun (WGS) entry which is preliminary data.</text>
</comment>
<protein>
    <submittedName>
        <fullName evidence="1">Uncharacterized protein</fullName>
    </submittedName>
</protein>
<dbReference type="EMBL" id="JAUEPT010000155">
    <property type="protein sequence ID" value="KAK0430338.1"/>
    <property type="molecule type" value="Genomic_DNA"/>
</dbReference>
<organism evidence="1 2">
    <name type="scientific">Armillaria borealis</name>
    <dbReference type="NCBI Taxonomy" id="47425"/>
    <lineage>
        <taxon>Eukaryota</taxon>
        <taxon>Fungi</taxon>
        <taxon>Dikarya</taxon>
        <taxon>Basidiomycota</taxon>
        <taxon>Agaricomycotina</taxon>
        <taxon>Agaricomycetes</taxon>
        <taxon>Agaricomycetidae</taxon>
        <taxon>Agaricales</taxon>
        <taxon>Marasmiineae</taxon>
        <taxon>Physalacriaceae</taxon>
        <taxon>Armillaria</taxon>
    </lineage>
</organism>
<sequence>MSLDVQIYLKPRPISSVFGHSNYLPFQWNPDFKYGPFFAGYGTIPSNATEVYTIHSPDLSAGIAAFHNELIPSLQDEPPDPKKASRSLWPNIYELGVAKLKPVTQFLQDSEDHVNRLYYAPFSPPLQAEDGPEWHKLFFSILVRRDVEFHYGDNELEIFVWAYLHYMVFYVSLPWNRLGKEMYRRMEAYITNTPFSAEGSLSIEAYRANALVFPSMYTTLGNTDDQHSSVKFSKNNRGARICNGDSCTVTPAFLLRRRKRSMMPDDADLA</sequence>
<gene>
    <name evidence="1" type="ORF">EV421DRAFT_1859374</name>
</gene>
<name>A0AA39MDZ7_9AGAR</name>
<accession>A0AA39MDZ7</accession>
<dbReference type="AlphaFoldDB" id="A0AA39MDZ7"/>
<reference evidence="1" key="1">
    <citation type="submission" date="2023-06" db="EMBL/GenBank/DDBJ databases">
        <authorList>
            <consortium name="Lawrence Berkeley National Laboratory"/>
            <person name="Ahrendt S."/>
            <person name="Sahu N."/>
            <person name="Indic B."/>
            <person name="Wong-Bajracharya J."/>
            <person name="Merenyi Z."/>
            <person name="Ke H.-M."/>
            <person name="Monk M."/>
            <person name="Kocsube S."/>
            <person name="Drula E."/>
            <person name="Lipzen A."/>
            <person name="Balint B."/>
            <person name="Henrissat B."/>
            <person name="Andreopoulos B."/>
            <person name="Martin F.M."/>
            <person name="Harder C.B."/>
            <person name="Rigling D."/>
            <person name="Ford K.L."/>
            <person name="Foster G.D."/>
            <person name="Pangilinan J."/>
            <person name="Papanicolaou A."/>
            <person name="Barry K."/>
            <person name="LaButti K."/>
            <person name="Viragh M."/>
            <person name="Koriabine M."/>
            <person name="Yan M."/>
            <person name="Riley R."/>
            <person name="Champramary S."/>
            <person name="Plett K.L."/>
            <person name="Tsai I.J."/>
            <person name="Slot J."/>
            <person name="Sipos G."/>
            <person name="Plett J."/>
            <person name="Nagy L.G."/>
            <person name="Grigoriev I.V."/>
        </authorList>
    </citation>
    <scope>NUCLEOTIDE SEQUENCE</scope>
    <source>
        <strain evidence="1">FPL87.14</strain>
    </source>
</reference>
<proteinExistence type="predicted"/>
<dbReference type="Proteomes" id="UP001175226">
    <property type="component" value="Unassembled WGS sequence"/>
</dbReference>
<evidence type="ECO:0000313" key="2">
    <source>
        <dbReference type="Proteomes" id="UP001175226"/>
    </source>
</evidence>